<dbReference type="NCBIfam" id="TIGR03609">
    <property type="entry name" value="S_layer_CsaB"/>
    <property type="match status" value="1"/>
</dbReference>
<keyword evidence="3" id="KW-1185">Reference proteome</keyword>
<dbReference type="EMBL" id="BMGR01000002">
    <property type="protein sequence ID" value="GGF91656.1"/>
    <property type="molecule type" value="Genomic_DNA"/>
</dbReference>
<name>A0A917CKZ6_9BACL</name>
<dbReference type="AlphaFoldDB" id="A0A917CKZ6"/>
<protein>
    <submittedName>
        <fullName evidence="2">Polysaccharide pyruvyl transferase CsaB</fullName>
    </submittedName>
</protein>
<evidence type="ECO:0000259" key="1">
    <source>
        <dbReference type="Pfam" id="PF04230"/>
    </source>
</evidence>
<sequence length="382" mass="41876">MGTQESKSLRIVISGYYGFRNSGDEAVLKSILLALESEAQAQGVRVQPVVLSVDPNWTKLMYGVESVHRMRLGEVLRAIRGSDGLISGGGSLLQDATSAKTIPYYTGVLKLAQWLGKPTFIYSQGIGPVNRRWMDSLIRGVMRRSAYVSVRDAQSAELLARMGVDRERIEVVPDPVMGLPLPEQAAAIGASVPADSSARVPIVGVSLRHWRKDGADLDRAAAALAALARSRAVRLRFLPFHTPDDVQASSYVMERLGPIGGSTAELVAPGDDPQQMLLEVSRCDLLLGMRLHALIYAANARVPMLGLSYDPKIDQFLKRLGLEPIGTTERLDAAQFAAAASQLLDESEAWQESHREQIHELKQTAQMPAKQIIQLMRQMMKR</sequence>
<accession>A0A917CKZ6</accession>
<dbReference type="RefSeq" id="WP_188528932.1">
    <property type="nucleotide sequence ID" value="NZ_BMGR01000002.1"/>
</dbReference>
<dbReference type="InterPro" id="IPR019896">
    <property type="entry name" value="Polysacch_pyruvyl_Trfase_CsaB"/>
</dbReference>
<reference evidence="2" key="1">
    <citation type="journal article" date="2014" name="Int. J. Syst. Evol. Microbiol.">
        <title>Complete genome sequence of Corynebacterium casei LMG S-19264T (=DSM 44701T), isolated from a smear-ripened cheese.</title>
        <authorList>
            <consortium name="US DOE Joint Genome Institute (JGI-PGF)"/>
            <person name="Walter F."/>
            <person name="Albersmeier A."/>
            <person name="Kalinowski J."/>
            <person name="Ruckert C."/>
        </authorList>
    </citation>
    <scope>NUCLEOTIDE SEQUENCE</scope>
    <source>
        <strain evidence="2">CGMCC 1.12987</strain>
    </source>
</reference>
<gene>
    <name evidence="2" type="primary">csaB</name>
    <name evidence="2" type="ORF">GCM10010916_06220</name>
</gene>
<proteinExistence type="predicted"/>
<reference evidence="2" key="2">
    <citation type="submission" date="2020-09" db="EMBL/GenBank/DDBJ databases">
        <authorList>
            <person name="Sun Q."/>
            <person name="Zhou Y."/>
        </authorList>
    </citation>
    <scope>NUCLEOTIDE SEQUENCE</scope>
    <source>
        <strain evidence="2">CGMCC 1.12987</strain>
    </source>
</reference>
<dbReference type="PANTHER" id="PTHR36836">
    <property type="entry name" value="COLANIC ACID BIOSYNTHESIS PROTEIN WCAK"/>
    <property type="match status" value="1"/>
</dbReference>
<dbReference type="SUPFAM" id="SSF53756">
    <property type="entry name" value="UDP-Glycosyltransferase/glycogen phosphorylase"/>
    <property type="match status" value="1"/>
</dbReference>
<keyword evidence="2" id="KW-0808">Transferase</keyword>
<dbReference type="GO" id="GO:0016740">
    <property type="term" value="F:transferase activity"/>
    <property type="evidence" value="ECO:0007669"/>
    <property type="project" value="UniProtKB-KW"/>
</dbReference>
<feature type="domain" description="Polysaccharide pyruvyl transferase" evidence="1">
    <location>
        <begin position="21"/>
        <end position="311"/>
    </location>
</feature>
<evidence type="ECO:0000313" key="3">
    <source>
        <dbReference type="Proteomes" id="UP000644756"/>
    </source>
</evidence>
<dbReference type="InterPro" id="IPR007345">
    <property type="entry name" value="Polysacch_pyruvyl_Trfase"/>
</dbReference>
<dbReference type="PANTHER" id="PTHR36836:SF1">
    <property type="entry name" value="COLANIC ACID BIOSYNTHESIS PROTEIN WCAK"/>
    <property type="match status" value="1"/>
</dbReference>
<comment type="caution">
    <text evidence="2">The sequence shown here is derived from an EMBL/GenBank/DDBJ whole genome shotgun (WGS) entry which is preliminary data.</text>
</comment>
<dbReference type="Proteomes" id="UP000644756">
    <property type="component" value="Unassembled WGS sequence"/>
</dbReference>
<organism evidence="2 3">
    <name type="scientific">Paenibacillus abyssi</name>
    <dbReference type="NCBI Taxonomy" id="1340531"/>
    <lineage>
        <taxon>Bacteria</taxon>
        <taxon>Bacillati</taxon>
        <taxon>Bacillota</taxon>
        <taxon>Bacilli</taxon>
        <taxon>Bacillales</taxon>
        <taxon>Paenibacillaceae</taxon>
        <taxon>Paenibacillus</taxon>
    </lineage>
</organism>
<evidence type="ECO:0000313" key="2">
    <source>
        <dbReference type="EMBL" id="GGF91656.1"/>
    </source>
</evidence>
<dbReference type="Pfam" id="PF04230">
    <property type="entry name" value="PS_pyruv_trans"/>
    <property type="match status" value="1"/>
</dbReference>